<dbReference type="KEGG" id="aca:ACP_0922"/>
<dbReference type="Pfam" id="PF00563">
    <property type="entry name" value="EAL"/>
    <property type="match status" value="1"/>
</dbReference>
<dbReference type="InterPro" id="IPR005330">
    <property type="entry name" value="MHYT_dom"/>
</dbReference>
<dbReference type="SMART" id="SM00052">
    <property type="entry name" value="EAL"/>
    <property type="match status" value="1"/>
</dbReference>
<sequence>MRHPMLHGTYNAGLVLASLLVAMFASYVSLDMAGRIAAAHTRAVQRAWLAGGAIAMGIGIWSMHFIGMLAFRLPIPMGYNPWITFVSLLIAIASSAFALWRVSQATLGPARLIPGALLMGAGVCGMHYTGMAAMRMQPGIQYVPSLVALSVVIAVLASGAALWLSFHLRQMPRGSRRVRLLSYAAAIVMGCAIAGMHYTGMAAARFPVGSQCLAAQSGMTHGWLAALIILFSLAVLTIALIISVLDLRLELRTAVLATSLADANEELQFLALHDALTKLPNRALFEDRLRQEVEIARREQTAFAVLFLDLDGFKQINDAYGHHVGDLLLVEAAGRICASVRARDTLARLGGDEFVLLAAIKEPSEAANLADKLVSLLQNPFHVAELDLQISVSIGIAIFHGRDRDARDLVKHADAAMYHAKALGRSGYCFFEASMAEDAQNQLKLLQDLRLALSREELALYYQPKVETASRAVIGVEALVRWNHPERGLLTPDLFIPLAEKTGLIFQIGSWVLNEACRQMSLWRAAGHTGWTISVNLSAMQFNHPALIQMVRETLEAHALSPYCLMLEITETTAMHNADNSLAILQQLSDMGVRISIDDFGTGYSSLLYLKRLPASELKIDRGFVQDLATNSDDAAIIASIVALGRTLNLKVVAEGVETPEQQDYLAQLGCNSLQGYLLGRPLPGEEFLASVSPSLSA</sequence>
<dbReference type="SUPFAM" id="SSF141868">
    <property type="entry name" value="EAL domain-like"/>
    <property type="match status" value="1"/>
</dbReference>
<dbReference type="Gene3D" id="3.30.70.270">
    <property type="match status" value="1"/>
</dbReference>
<feature type="transmembrane region" description="Helical" evidence="2">
    <location>
        <begin position="82"/>
        <end position="100"/>
    </location>
</feature>
<dbReference type="InterPro" id="IPR052155">
    <property type="entry name" value="Biofilm_reg_signaling"/>
</dbReference>
<dbReference type="HOGENOM" id="CLU_000445_70_49_0"/>
<evidence type="ECO:0000256" key="1">
    <source>
        <dbReference type="ARBA" id="ARBA00051114"/>
    </source>
</evidence>
<dbReference type="InterPro" id="IPR029787">
    <property type="entry name" value="Nucleotide_cyclase"/>
</dbReference>
<dbReference type="Proteomes" id="UP000002207">
    <property type="component" value="Chromosome"/>
</dbReference>
<evidence type="ECO:0000259" key="5">
    <source>
        <dbReference type="PROSITE" id="PS50924"/>
    </source>
</evidence>
<dbReference type="AlphaFoldDB" id="C1F3D3"/>
<dbReference type="Pfam" id="PF03707">
    <property type="entry name" value="MHYT"/>
    <property type="match status" value="3"/>
</dbReference>
<dbReference type="eggNOG" id="COG5001">
    <property type="taxonomic scope" value="Bacteria"/>
</dbReference>
<dbReference type="CDD" id="cd01948">
    <property type="entry name" value="EAL"/>
    <property type="match status" value="1"/>
</dbReference>
<evidence type="ECO:0000313" key="7">
    <source>
        <dbReference type="Proteomes" id="UP000002207"/>
    </source>
</evidence>
<reference evidence="6 7" key="1">
    <citation type="journal article" date="2009" name="Appl. Environ. Microbiol.">
        <title>Three genomes from the phylum Acidobacteria provide insight into the lifestyles of these microorganisms in soils.</title>
        <authorList>
            <person name="Ward N.L."/>
            <person name="Challacombe J.F."/>
            <person name="Janssen P.H."/>
            <person name="Henrissat B."/>
            <person name="Coutinho P.M."/>
            <person name="Wu M."/>
            <person name="Xie G."/>
            <person name="Haft D.H."/>
            <person name="Sait M."/>
            <person name="Badger J."/>
            <person name="Barabote R.D."/>
            <person name="Bradley B."/>
            <person name="Brettin T.S."/>
            <person name="Brinkac L.M."/>
            <person name="Bruce D."/>
            <person name="Creasy T."/>
            <person name="Daugherty S.C."/>
            <person name="Davidsen T.M."/>
            <person name="DeBoy R.T."/>
            <person name="Detter J.C."/>
            <person name="Dodson R.J."/>
            <person name="Durkin A.S."/>
            <person name="Ganapathy A."/>
            <person name="Gwinn-Giglio M."/>
            <person name="Han C.S."/>
            <person name="Khouri H."/>
            <person name="Kiss H."/>
            <person name="Kothari S.P."/>
            <person name="Madupu R."/>
            <person name="Nelson K.E."/>
            <person name="Nelson W.C."/>
            <person name="Paulsen I."/>
            <person name="Penn K."/>
            <person name="Ren Q."/>
            <person name="Rosovitz M.J."/>
            <person name="Selengut J.D."/>
            <person name="Shrivastava S."/>
            <person name="Sullivan S.A."/>
            <person name="Tapia R."/>
            <person name="Thompson L.S."/>
            <person name="Watkins K.L."/>
            <person name="Yang Q."/>
            <person name="Yu C."/>
            <person name="Zafar N."/>
            <person name="Zhou L."/>
            <person name="Kuske C.R."/>
        </authorList>
    </citation>
    <scope>NUCLEOTIDE SEQUENCE [LARGE SCALE GENOMIC DNA]</scope>
    <source>
        <strain evidence="7">ATCC 51196 / DSM 11244 / BCRC 80197 / JCM 7670 / NBRC 15755 / NCIMB 13165 / 161</strain>
    </source>
</reference>
<gene>
    <name evidence="6" type="ordered locus">ACP_0922</name>
</gene>
<dbReference type="PROSITE" id="PS50924">
    <property type="entry name" value="MHYT"/>
    <property type="match status" value="1"/>
</dbReference>
<feature type="transmembrane region" description="Helical" evidence="2">
    <location>
        <begin position="146"/>
        <end position="168"/>
    </location>
</feature>
<dbReference type="InParanoid" id="C1F3D3"/>
<dbReference type="InterPro" id="IPR001633">
    <property type="entry name" value="EAL_dom"/>
</dbReference>
<dbReference type="GO" id="GO:0016020">
    <property type="term" value="C:membrane"/>
    <property type="evidence" value="ECO:0007669"/>
    <property type="project" value="UniProtKB-UniRule"/>
</dbReference>
<keyword evidence="7" id="KW-1185">Reference proteome</keyword>
<dbReference type="FunCoup" id="C1F3D3">
    <property type="interactions" value="261"/>
</dbReference>
<keyword evidence="2" id="KW-0812">Transmembrane</keyword>
<name>C1F3D3_ACIC5</name>
<dbReference type="Pfam" id="PF00990">
    <property type="entry name" value="GGDEF"/>
    <property type="match status" value="1"/>
</dbReference>
<organism evidence="6 7">
    <name type="scientific">Acidobacterium capsulatum (strain ATCC 51196 / DSM 11244 / BCRC 80197 / JCM 7670 / NBRC 15755 / NCIMB 13165 / 161)</name>
    <dbReference type="NCBI Taxonomy" id="240015"/>
    <lineage>
        <taxon>Bacteria</taxon>
        <taxon>Pseudomonadati</taxon>
        <taxon>Acidobacteriota</taxon>
        <taxon>Terriglobia</taxon>
        <taxon>Terriglobales</taxon>
        <taxon>Acidobacteriaceae</taxon>
        <taxon>Acidobacterium</taxon>
    </lineage>
</organism>
<feature type="transmembrane region" description="Helical" evidence="2">
    <location>
        <begin position="223"/>
        <end position="245"/>
    </location>
</feature>
<dbReference type="FunFam" id="3.30.70.270:FF:000001">
    <property type="entry name" value="Diguanylate cyclase domain protein"/>
    <property type="match status" value="1"/>
</dbReference>
<accession>C1F3D3</accession>
<feature type="transmembrane region" description="Helical" evidence="2">
    <location>
        <begin position="112"/>
        <end position="134"/>
    </location>
</feature>
<feature type="domain" description="EAL" evidence="3">
    <location>
        <begin position="442"/>
        <end position="696"/>
    </location>
</feature>
<evidence type="ECO:0000313" key="6">
    <source>
        <dbReference type="EMBL" id="ACO33442.1"/>
    </source>
</evidence>
<evidence type="ECO:0000259" key="3">
    <source>
        <dbReference type="PROSITE" id="PS50883"/>
    </source>
</evidence>
<dbReference type="InterPro" id="IPR043128">
    <property type="entry name" value="Rev_trsase/Diguanyl_cyclase"/>
</dbReference>
<dbReference type="PROSITE" id="PS50887">
    <property type="entry name" value="GGDEF"/>
    <property type="match status" value="1"/>
</dbReference>
<feature type="domain" description="GGDEF" evidence="4">
    <location>
        <begin position="301"/>
        <end position="433"/>
    </location>
</feature>
<feature type="transmembrane region" description="Helical" evidence="2">
    <location>
        <begin position="180"/>
        <end position="203"/>
    </location>
</feature>
<evidence type="ECO:0000259" key="4">
    <source>
        <dbReference type="PROSITE" id="PS50887"/>
    </source>
</evidence>
<dbReference type="PANTHER" id="PTHR44757:SF2">
    <property type="entry name" value="BIOFILM ARCHITECTURE MAINTENANCE PROTEIN MBAA"/>
    <property type="match status" value="1"/>
</dbReference>
<proteinExistence type="predicted"/>
<dbReference type="NCBIfam" id="TIGR00254">
    <property type="entry name" value="GGDEF"/>
    <property type="match status" value="1"/>
</dbReference>
<keyword evidence="2" id="KW-1133">Transmembrane helix</keyword>
<feature type="transmembrane region" description="Helical" evidence="2">
    <location>
        <begin position="46"/>
        <end position="70"/>
    </location>
</feature>
<keyword evidence="2" id="KW-0472">Membrane</keyword>
<dbReference type="GO" id="GO:0071111">
    <property type="term" value="F:cyclic-guanylate-specific phosphodiesterase activity"/>
    <property type="evidence" value="ECO:0007669"/>
    <property type="project" value="UniProtKB-EC"/>
</dbReference>
<dbReference type="InterPro" id="IPR035919">
    <property type="entry name" value="EAL_sf"/>
</dbReference>
<dbReference type="CDD" id="cd01949">
    <property type="entry name" value="GGDEF"/>
    <property type="match status" value="1"/>
</dbReference>
<comment type="catalytic activity">
    <reaction evidence="1">
        <text>3',3'-c-di-GMP + H2O = 5'-phosphoguanylyl(3'-&gt;5')guanosine + H(+)</text>
        <dbReference type="Rhea" id="RHEA:24902"/>
        <dbReference type="ChEBI" id="CHEBI:15377"/>
        <dbReference type="ChEBI" id="CHEBI:15378"/>
        <dbReference type="ChEBI" id="CHEBI:58754"/>
        <dbReference type="ChEBI" id="CHEBI:58805"/>
        <dbReference type="EC" id="3.1.4.52"/>
    </reaction>
    <physiologicalReaction direction="left-to-right" evidence="1">
        <dbReference type="Rhea" id="RHEA:24903"/>
    </physiologicalReaction>
</comment>
<dbReference type="STRING" id="240015.ACP_0922"/>
<dbReference type="PANTHER" id="PTHR44757">
    <property type="entry name" value="DIGUANYLATE CYCLASE DGCP"/>
    <property type="match status" value="1"/>
</dbReference>
<dbReference type="FunFam" id="3.20.20.450:FF:000001">
    <property type="entry name" value="Cyclic di-GMP phosphodiesterase yahA"/>
    <property type="match status" value="1"/>
</dbReference>
<evidence type="ECO:0000256" key="2">
    <source>
        <dbReference type="PROSITE-ProRule" id="PRU00244"/>
    </source>
</evidence>
<feature type="domain" description="MHYT" evidence="5">
    <location>
        <begin position="10"/>
        <end position="207"/>
    </location>
</feature>
<feature type="transmembrane region" description="Helical" evidence="2">
    <location>
        <begin position="12"/>
        <end position="34"/>
    </location>
</feature>
<dbReference type="SUPFAM" id="SSF55073">
    <property type="entry name" value="Nucleotide cyclase"/>
    <property type="match status" value="1"/>
</dbReference>
<dbReference type="EMBL" id="CP001472">
    <property type="protein sequence ID" value="ACO33442.1"/>
    <property type="molecule type" value="Genomic_DNA"/>
</dbReference>
<dbReference type="PROSITE" id="PS50883">
    <property type="entry name" value="EAL"/>
    <property type="match status" value="1"/>
</dbReference>
<dbReference type="GO" id="GO:0071732">
    <property type="term" value="P:cellular response to nitric oxide"/>
    <property type="evidence" value="ECO:0007669"/>
    <property type="project" value="UniProtKB-ARBA"/>
</dbReference>
<protein>
    <submittedName>
        <fullName evidence="6">Bacterial signalling protein N terminal repeat/GGDEF/EAL domain protein</fullName>
    </submittedName>
</protein>
<dbReference type="InterPro" id="IPR000160">
    <property type="entry name" value="GGDEF_dom"/>
</dbReference>
<dbReference type="SMART" id="SM00267">
    <property type="entry name" value="GGDEF"/>
    <property type="match status" value="1"/>
</dbReference>
<dbReference type="Gene3D" id="3.20.20.450">
    <property type="entry name" value="EAL domain"/>
    <property type="match status" value="1"/>
</dbReference>